<keyword evidence="4" id="KW-1185">Reference proteome</keyword>
<accession>A0ABD2YL19</accession>
<feature type="region of interest" description="Disordered" evidence="1">
    <location>
        <begin position="1"/>
        <end position="54"/>
    </location>
</feature>
<dbReference type="SMART" id="SM01349">
    <property type="entry name" value="TOG"/>
    <property type="match status" value="1"/>
</dbReference>
<dbReference type="SUPFAM" id="SSF48371">
    <property type="entry name" value="ARM repeat"/>
    <property type="match status" value="1"/>
</dbReference>
<dbReference type="AlphaFoldDB" id="A0ABD2YL19"/>
<dbReference type="Gene3D" id="1.25.10.10">
    <property type="entry name" value="Leucine-rich Repeat Variant"/>
    <property type="match status" value="1"/>
</dbReference>
<protein>
    <recommendedName>
        <fullName evidence="2">TOG domain-containing protein</fullName>
    </recommendedName>
</protein>
<evidence type="ECO:0000256" key="1">
    <source>
        <dbReference type="SAM" id="MobiDB-lite"/>
    </source>
</evidence>
<dbReference type="PANTHER" id="PTHR21567:SF65">
    <property type="entry name" value="ARM REPEAT SUPERFAMILY PROTEIN"/>
    <property type="match status" value="1"/>
</dbReference>
<name>A0ABD2YL19_9GENT</name>
<evidence type="ECO:0000313" key="4">
    <source>
        <dbReference type="Proteomes" id="UP001630127"/>
    </source>
</evidence>
<organism evidence="3 4">
    <name type="scientific">Cinchona calisaya</name>
    <dbReference type="NCBI Taxonomy" id="153742"/>
    <lineage>
        <taxon>Eukaryota</taxon>
        <taxon>Viridiplantae</taxon>
        <taxon>Streptophyta</taxon>
        <taxon>Embryophyta</taxon>
        <taxon>Tracheophyta</taxon>
        <taxon>Spermatophyta</taxon>
        <taxon>Magnoliopsida</taxon>
        <taxon>eudicotyledons</taxon>
        <taxon>Gunneridae</taxon>
        <taxon>Pentapetalae</taxon>
        <taxon>asterids</taxon>
        <taxon>lamiids</taxon>
        <taxon>Gentianales</taxon>
        <taxon>Rubiaceae</taxon>
        <taxon>Cinchonoideae</taxon>
        <taxon>Cinchoneae</taxon>
        <taxon>Cinchona</taxon>
    </lineage>
</organism>
<dbReference type="PANTHER" id="PTHR21567">
    <property type="entry name" value="CLASP"/>
    <property type="match status" value="1"/>
</dbReference>
<dbReference type="EMBL" id="JBJUIK010000013">
    <property type="protein sequence ID" value="KAL3508101.1"/>
    <property type="molecule type" value="Genomic_DNA"/>
</dbReference>
<evidence type="ECO:0000259" key="2">
    <source>
        <dbReference type="SMART" id="SM01349"/>
    </source>
</evidence>
<feature type="domain" description="TOG" evidence="2">
    <location>
        <begin position="57"/>
        <end position="296"/>
    </location>
</feature>
<evidence type="ECO:0000313" key="3">
    <source>
        <dbReference type="EMBL" id="KAL3508101.1"/>
    </source>
</evidence>
<dbReference type="Pfam" id="PF12348">
    <property type="entry name" value="CLASP_N"/>
    <property type="match status" value="1"/>
</dbReference>
<dbReference type="InterPro" id="IPR011989">
    <property type="entry name" value="ARM-like"/>
</dbReference>
<sequence length="303" mass="33537">MALRSLDNALPVPSERPKKQAKVAAVPPQKQQQQQPDFGAINDENKPPLSTSDASIDYIPSENLKSLADPDVKIHGLIGGLESKDWVKVCESLNDARRFALYHSILLLPILDKVMMVIVKAMKNPRSALCKTSIMASSDIFKAFGDKILEMESSTSSDAFDQLLLQLLLKASQDKKFVCEEADNAVKAMVESMTPLPLLHKLKAYVSHSNLRVRAKAAISISRCVSKMELEGMKEFGLVSLIQTAAELLNDRLPEAREAARGIVFSVYEAFTENQEQKKEVWQSFCQSNLPAIHAQAMIKIVA</sequence>
<gene>
    <name evidence="3" type="ORF">ACH5RR_033483</name>
</gene>
<dbReference type="InterPro" id="IPR034085">
    <property type="entry name" value="TOG"/>
</dbReference>
<comment type="caution">
    <text evidence="3">The sequence shown here is derived from an EMBL/GenBank/DDBJ whole genome shotgun (WGS) entry which is preliminary data.</text>
</comment>
<dbReference type="Proteomes" id="UP001630127">
    <property type="component" value="Unassembled WGS sequence"/>
</dbReference>
<proteinExistence type="predicted"/>
<dbReference type="InterPro" id="IPR024395">
    <property type="entry name" value="CLASP_N_dom"/>
</dbReference>
<dbReference type="InterPro" id="IPR016024">
    <property type="entry name" value="ARM-type_fold"/>
</dbReference>
<reference evidence="3 4" key="1">
    <citation type="submission" date="2024-11" db="EMBL/GenBank/DDBJ databases">
        <title>A near-complete genome assembly of Cinchona calisaya.</title>
        <authorList>
            <person name="Lian D.C."/>
            <person name="Zhao X.W."/>
            <person name="Wei L."/>
        </authorList>
    </citation>
    <scope>NUCLEOTIDE SEQUENCE [LARGE SCALE GENOMIC DNA]</scope>
    <source>
        <tissue evidence="3">Nenye</tissue>
    </source>
</reference>
<feature type="compositionally biased region" description="Low complexity" evidence="1">
    <location>
        <begin position="22"/>
        <end position="36"/>
    </location>
</feature>